<sequence length="343" mass="37530">MRTALVVGLGLLGGCVQYDRPPWVVDHPVAWGLVVRVVEPGGYSSDLVVPDGRERAEALPLDTLELQWIGVGPPDISVPPPTWLACPFGCGFPFTYEELPACPVPLPLSFPETCRLGEGERVRLSLGGAYTANPEFRGWIQVMAFTAHGDVDPETCLQRYTSLPRAGLESCLMQQRALTLGPEWKAFTTVPALMSLYPLDGELPPDLADTPPDLNPVLTGLLVRRNGREQLAQDGDTVRVHAGDRISVTPQYSDDSQQEYYAFTSVAASDHLTVMPREEQLVARIGLSAEVQEIGDPLDDEIRLWVVPDDPEPVDLYLYVADTRQGRAFATLRFVAEDAAPAP</sequence>
<dbReference type="RefSeq" id="WP_224195012.1">
    <property type="nucleotide sequence ID" value="NZ_JAIRAU010000040.1"/>
</dbReference>
<accession>A0ABS7TYS7</accession>
<evidence type="ECO:0000313" key="2">
    <source>
        <dbReference type="Proteomes" id="UP001139031"/>
    </source>
</evidence>
<reference evidence="1" key="1">
    <citation type="submission" date="2021-08" db="EMBL/GenBank/DDBJ databases">
        <authorList>
            <person name="Stevens D.C."/>
        </authorList>
    </citation>
    <scope>NUCLEOTIDE SEQUENCE</scope>
    <source>
        <strain evidence="1">DSM 53165</strain>
    </source>
</reference>
<keyword evidence="2" id="KW-1185">Reference proteome</keyword>
<dbReference type="Proteomes" id="UP001139031">
    <property type="component" value="Unassembled WGS sequence"/>
</dbReference>
<dbReference type="PROSITE" id="PS51257">
    <property type="entry name" value="PROKAR_LIPOPROTEIN"/>
    <property type="match status" value="1"/>
</dbReference>
<proteinExistence type="predicted"/>
<name>A0ABS7TYS7_9BACT</name>
<protein>
    <submittedName>
        <fullName evidence="1">Uncharacterized protein</fullName>
    </submittedName>
</protein>
<comment type="caution">
    <text evidence="1">The sequence shown here is derived from an EMBL/GenBank/DDBJ whole genome shotgun (WGS) entry which is preliminary data.</text>
</comment>
<evidence type="ECO:0000313" key="1">
    <source>
        <dbReference type="EMBL" id="MBZ5713267.1"/>
    </source>
</evidence>
<dbReference type="EMBL" id="JAIRAU010000040">
    <property type="protein sequence ID" value="MBZ5713267.1"/>
    <property type="molecule type" value="Genomic_DNA"/>
</dbReference>
<organism evidence="1 2">
    <name type="scientific">Nannocystis pusilla</name>
    <dbReference type="NCBI Taxonomy" id="889268"/>
    <lineage>
        <taxon>Bacteria</taxon>
        <taxon>Pseudomonadati</taxon>
        <taxon>Myxococcota</taxon>
        <taxon>Polyangia</taxon>
        <taxon>Nannocystales</taxon>
        <taxon>Nannocystaceae</taxon>
        <taxon>Nannocystis</taxon>
    </lineage>
</organism>
<gene>
    <name evidence="1" type="ORF">K7C98_28870</name>
</gene>